<evidence type="ECO:0000256" key="6">
    <source>
        <dbReference type="ARBA" id="ARBA00022777"/>
    </source>
</evidence>
<evidence type="ECO:0000256" key="8">
    <source>
        <dbReference type="ARBA" id="ARBA00022842"/>
    </source>
</evidence>
<dbReference type="CDD" id="cd06223">
    <property type="entry name" value="PRTases_typeI"/>
    <property type="match status" value="1"/>
</dbReference>
<gene>
    <name evidence="11" type="primary">prs_3</name>
    <name evidence="11" type="ORF">XYCOK13_36520</name>
</gene>
<evidence type="ECO:0000259" key="10">
    <source>
        <dbReference type="Pfam" id="PF13793"/>
    </source>
</evidence>
<evidence type="ECO:0000256" key="2">
    <source>
        <dbReference type="ARBA" id="ARBA00022679"/>
    </source>
</evidence>
<dbReference type="InterPro" id="IPR000836">
    <property type="entry name" value="PRTase_dom"/>
</dbReference>
<keyword evidence="12" id="KW-1185">Reference proteome</keyword>
<keyword evidence="8" id="KW-0460">Magnesium</keyword>
<evidence type="ECO:0000313" key="12">
    <source>
        <dbReference type="Proteomes" id="UP000677918"/>
    </source>
</evidence>
<evidence type="ECO:0000256" key="5">
    <source>
        <dbReference type="ARBA" id="ARBA00022741"/>
    </source>
</evidence>
<dbReference type="InterPro" id="IPR029057">
    <property type="entry name" value="PRTase-like"/>
</dbReference>
<comment type="caution">
    <text evidence="11">The sequence shown here is derived from an EMBL/GenBank/DDBJ whole genome shotgun (WGS) entry which is preliminary data.</text>
</comment>
<dbReference type="SMART" id="SM01400">
    <property type="entry name" value="Pribosyltran_N"/>
    <property type="match status" value="1"/>
</dbReference>
<keyword evidence="2" id="KW-0808">Transferase</keyword>
<dbReference type="GO" id="GO:0016301">
    <property type="term" value="F:kinase activity"/>
    <property type="evidence" value="ECO:0007669"/>
    <property type="project" value="UniProtKB-KW"/>
</dbReference>
<dbReference type="RefSeq" id="WP_244865248.1">
    <property type="nucleotide sequence ID" value="NZ_BOVK01000060.1"/>
</dbReference>
<feature type="domain" description="Ribose-phosphate pyrophosphokinase N-terminal" evidence="10">
    <location>
        <begin position="4"/>
        <end position="120"/>
    </location>
</feature>
<name>A0A8J4H4I5_9BACL</name>
<dbReference type="AlphaFoldDB" id="A0A8J4H4I5"/>
<dbReference type="GO" id="GO:0000287">
    <property type="term" value="F:magnesium ion binding"/>
    <property type="evidence" value="ECO:0007669"/>
    <property type="project" value="InterPro"/>
</dbReference>
<dbReference type="SUPFAM" id="SSF53271">
    <property type="entry name" value="PRTase-like"/>
    <property type="match status" value="2"/>
</dbReference>
<reference evidence="11" key="1">
    <citation type="submission" date="2021-04" db="EMBL/GenBank/DDBJ databases">
        <title>Draft genome sequence of Xylanibacillus composti strain K13.</title>
        <authorList>
            <person name="Uke A."/>
            <person name="Chhe C."/>
            <person name="Baramee S."/>
            <person name="Kosugi A."/>
        </authorList>
    </citation>
    <scope>NUCLEOTIDE SEQUENCE</scope>
    <source>
        <strain evidence="11">K13</strain>
    </source>
</reference>
<dbReference type="GO" id="GO:0004749">
    <property type="term" value="F:ribose phosphate diphosphokinase activity"/>
    <property type="evidence" value="ECO:0007669"/>
    <property type="project" value="UniProtKB-EC"/>
</dbReference>
<dbReference type="NCBIfam" id="NF002320">
    <property type="entry name" value="PRK01259.1"/>
    <property type="match status" value="1"/>
</dbReference>
<dbReference type="GO" id="GO:0002189">
    <property type="term" value="C:ribose phosphate diphosphokinase complex"/>
    <property type="evidence" value="ECO:0007669"/>
    <property type="project" value="TreeGrafter"/>
</dbReference>
<dbReference type="PANTHER" id="PTHR10210">
    <property type="entry name" value="RIBOSE-PHOSPHATE DIPHOSPHOKINASE FAMILY MEMBER"/>
    <property type="match status" value="1"/>
</dbReference>
<dbReference type="FunFam" id="3.40.50.2020:FF:000007">
    <property type="entry name" value="Ribose-phosphate pyrophosphokinase"/>
    <property type="match status" value="1"/>
</dbReference>
<dbReference type="GO" id="GO:0006164">
    <property type="term" value="P:purine nucleotide biosynthetic process"/>
    <property type="evidence" value="ECO:0007669"/>
    <property type="project" value="TreeGrafter"/>
</dbReference>
<dbReference type="EC" id="2.7.6.1" evidence="1"/>
<dbReference type="PANTHER" id="PTHR10210:SF32">
    <property type="entry name" value="RIBOSE-PHOSPHATE PYROPHOSPHOKINASE 2"/>
    <property type="match status" value="1"/>
</dbReference>
<keyword evidence="7" id="KW-0067">ATP-binding</keyword>
<evidence type="ECO:0000313" key="11">
    <source>
        <dbReference type="EMBL" id="GIQ70828.1"/>
    </source>
</evidence>
<proteinExistence type="predicted"/>
<dbReference type="Pfam" id="PF14572">
    <property type="entry name" value="Pribosyl_synth"/>
    <property type="match status" value="1"/>
</dbReference>
<protein>
    <recommendedName>
        <fullName evidence="1">ribose-phosphate diphosphokinase</fullName>
        <ecNumber evidence="1">2.7.6.1</ecNumber>
    </recommendedName>
</protein>
<comment type="catalytic activity">
    <reaction evidence="9">
        <text>D-ribose 5-phosphate + ATP = 5-phospho-alpha-D-ribose 1-diphosphate + AMP + H(+)</text>
        <dbReference type="Rhea" id="RHEA:15609"/>
        <dbReference type="ChEBI" id="CHEBI:15378"/>
        <dbReference type="ChEBI" id="CHEBI:30616"/>
        <dbReference type="ChEBI" id="CHEBI:58017"/>
        <dbReference type="ChEBI" id="CHEBI:78346"/>
        <dbReference type="ChEBI" id="CHEBI:456215"/>
        <dbReference type="EC" id="2.7.6.1"/>
    </reaction>
</comment>
<dbReference type="NCBIfam" id="TIGR01251">
    <property type="entry name" value="ribP_PPkin"/>
    <property type="match status" value="1"/>
</dbReference>
<evidence type="ECO:0000256" key="7">
    <source>
        <dbReference type="ARBA" id="ARBA00022840"/>
    </source>
</evidence>
<dbReference type="GO" id="GO:0005524">
    <property type="term" value="F:ATP binding"/>
    <property type="evidence" value="ECO:0007669"/>
    <property type="project" value="UniProtKB-KW"/>
</dbReference>
<evidence type="ECO:0000256" key="1">
    <source>
        <dbReference type="ARBA" id="ARBA00013247"/>
    </source>
</evidence>
<dbReference type="Gene3D" id="3.40.50.2020">
    <property type="match status" value="2"/>
</dbReference>
<dbReference type="Proteomes" id="UP000677918">
    <property type="component" value="Unassembled WGS sequence"/>
</dbReference>
<dbReference type="EMBL" id="BOVK01000060">
    <property type="protein sequence ID" value="GIQ70828.1"/>
    <property type="molecule type" value="Genomic_DNA"/>
</dbReference>
<dbReference type="GO" id="GO:0005737">
    <property type="term" value="C:cytoplasm"/>
    <property type="evidence" value="ECO:0007669"/>
    <property type="project" value="TreeGrafter"/>
</dbReference>
<keyword evidence="5" id="KW-0547">Nucleotide-binding</keyword>
<sequence>MEHMKIFSGTSNRPLAEAICSYLNMELGQVEISRFKSGEIYVRYQESIRNHDIFIVHSLSHPVNENLVELMVMIDAAKRASAKTIHLMIPYFGYARQARKKAPRQPISAKLFADVLTKVGAQRIITVDLNSDAIEGFFHIPVDHLTALDLMIHHIENLAIPNPIVVSPDAGRAKMAERLANRLNAPFAMLIKGQSHPHEAKKLQLVGDVEGLTPIIVDDIIDTGATVLNVVNELHQNGALPSYLCASHGLFSDDCINQLSDNPYIRQVIVTDTIHHQLEDNPKFTILSMAEIFGTAIQIIMTGGSIDKLVNRK</sequence>
<accession>A0A8J4H4I5</accession>
<evidence type="ECO:0000256" key="4">
    <source>
        <dbReference type="ARBA" id="ARBA00022727"/>
    </source>
</evidence>
<evidence type="ECO:0000256" key="3">
    <source>
        <dbReference type="ARBA" id="ARBA00022723"/>
    </source>
</evidence>
<evidence type="ECO:0000256" key="9">
    <source>
        <dbReference type="ARBA" id="ARBA00049535"/>
    </source>
</evidence>
<dbReference type="InterPro" id="IPR005946">
    <property type="entry name" value="Rib-P_diPkinase"/>
</dbReference>
<keyword evidence="3" id="KW-0479">Metal-binding</keyword>
<keyword evidence="4" id="KW-0545">Nucleotide biosynthesis</keyword>
<dbReference type="InterPro" id="IPR029099">
    <property type="entry name" value="Pribosyltran_N"/>
</dbReference>
<dbReference type="Pfam" id="PF13793">
    <property type="entry name" value="Pribosyltran_N"/>
    <property type="match status" value="1"/>
</dbReference>
<dbReference type="GO" id="GO:0006015">
    <property type="term" value="P:5-phosphoribose 1-diphosphate biosynthetic process"/>
    <property type="evidence" value="ECO:0007669"/>
    <property type="project" value="TreeGrafter"/>
</dbReference>
<organism evidence="11 12">
    <name type="scientific">Xylanibacillus composti</name>
    <dbReference type="NCBI Taxonomy" id="1572762"/>
    <lineage>
        <taxon>Bacteria</taxon>
        <taxon>Bacillati</taxon>
        <taxon>Bacillota</taxon>
        <taxon>Bacilli</taxon>
        <taxon>Bacillales</taxon>
        <taxon>Paenibacillaceae</taxon>
        <taxon>Xylanibacillus</taxon>
    </lineage>
</organism>
<keyword evidence="6" id="KW-0418">Kinase</keyword>